<feature type="chain" id="PRO_5040796643" evidence="4">
    <location>
        <begin position="22"/>
        <end position="332"/>
    </location>
</feature>
<keyword evidence="3 4" id="KW-0732">Signal</keyword>
<keyword evidence="6" id="KW-1185">Reference proteome</keyword>
<comment type="similarity">
    <text evidence="1">Belongs to the bacterial solute-binding protein 7 family.</text>
</comment>
<comment type="caution">
    <text evidence="5">The sequence shown here is derived from an EMBL/GenBank/DDBJ whole genome shotgun (WGS) entry which is preliminary data.</text>
</comment>
<dbReference type="PIRSF" id="PIRSF006470">
    <property type="entry name" value="DctB"/>
    <property type="match status" value="1"/>
</dbReference>
<dbReference type="PANTHER" id="PTHR33376:SF7">
    <property type="entry name" value="C4-DICARBOXYLATE-BINDING PROTEIN DCTB"/>
    <property type="match status" value="1"/>
</dbReference>
<dbReference type="CDD" id="cd13674">
    <property type="entry name" value="PBP2_TRAP_SBP_like_1"/>
    <property type="match status" value="1"/>
</dbReference>
<keyword evidence="2" id="KW-0813">Transport</keyword>
<reference evidence="5" key="2">
    <citation type="submission" date="2023-01" db="EMBL/GenBank/DDBJ databases">
        <authorList>
            <person name="Sun Q."/>
            <person name="Evtushenko L."/>
        </authorList>
    </citation>
    <scope>NUCLEOTIDE SEQUENCE</scope>
    <source>
        <strain evidence="5">VKM B-2935</strain>
    </source>
</reference>
<dbReference type="GO" id="GO:0030288">
    <property type="term" value="C:outer membrane-bounded periplasmic space"/>
    <property type="evidence" value="ECO:0007669"/>
    <property type="project" value="InterPro"/>
</dbReference>
<gene>
    <name evidence="5" type="ORF">GCM10017655_25950</name>
</gene>
<dbReference type="NCBIfam" id="NF037995">
    <property type="entry name" value="TRAP_S1"/>
    <property type="match status" value="1"/>
</dbReference>
<dbReference type="PANTHER" id="PTHR33376">
    <property type="match status" value="1"/>
</dbReference>
<dbReference type="InterPro" id="IPR038404">
    <property type="entry name" value="TRAP_DctP_sf"/>
</dbReference>
<organism evidence="5 6">
    <name type="scientific">Pseudomonas turukhanskensis</name>
    <dbReference type="NCBI Taxonomy" id="1806536"/>
    <lineage>
        <taxon>Bacteria</taxon>
        <taxon>Pseudomonadati</taxon>
        <taxon>Pseudomonadota</taxon>
        <taxon>Gammaproteobacteria</taxon>
        <taxon>Pseudomonadales</taxon>
        <taxon>Pseudomonadaceae</taxon>
        <taxon>Pseudomonas</taxon>
    </lineage>
</organism>
<evidence type="ECO:0000313" key="5">
    <source>
        <dbReference type="EMBL" id="GLK89533.1"/>
    </source>
</evidence>
<evidence type="ECO:0000256" key="1">
    <source>
        <dbReference type="ARBA" id="ARBA00009023"/>
    </source>
</evidence>
<sequence length="332" mass="36495">MFKYLSLALAALLLTVSPSMATAEDAGPIVIKFSHVSAESTPKGQGALLFKKLVEERLAGKVKVEVYANSALFGDGEELAALADGRVQMLAPSLSKFDQYTKRLQVFDLPFLFSDQAAVDRFLKREKSRELLRSMNSSNIYGLGFWTNGMKQLSANKPLRTPADAKGLAFRIQASSVLDAQFAALGATAVKMPFAETYKALESGTVQGTENPWSNFVSQKFEKVQPYVTITNHGVLSYMVVTNSKFWTSIPFQIRTELESILDEVTLSVNQTAEANNQRDYDLLVAGGKAKIITLTPAEQAAWRDAMLPVWKQFEGEIGADVLHAARAVNRK</sequence>
<accession>A0A9W6NG05</accession>
<dbReference type="Gene3D" id="3.40.190.170">
    <property type="entry name" value="Bacterial extracellular solute-binding protein, family 7"/>
    <property type="match status" value="1"/>
</dbReference>
<dbReference type="RefSeq" id="WP_271195723.1">
    <property type="nucleotide sequence ID" value="NZ_BSFN01000006.1"/>
</dbReference>
<dbReference type="Proteomes" id="UP001143328">
    <property type="component" value="Unassembled WGS sequence"/>
</dbReference>
<evidence type="ECO:0000256" key="3">
    <source>
        <dbReference type="ARBA" id="ARBA00022729"/>
    </source>
</evidence>
<dbReference type="GO" id="GO:0015740">
    <property type="term" value="P:C4-dicarboxylate transport"/>
    <property type="evidence" value="ECO:0007669"/>
    <property type="project" value="TreeGrafter"/>
</dbReference>
<name>A0A9W6NG05_9PSED</name>
<protein>
    <submittedName>
        <fullName evidence="5">C4-dicarboxylate-binding protein</fullName>
    </submittedName>
</protein>
<evidence type="ECO:0000313" key="6">
    <source>
        <dbReference type="Proteomes" id="UP001143328"/>
    </source>
</evidence>
<feature type="signal peptide" evidence="4">
    <location>
        <begin position="1"/>
        <end position="21"/>
    </location>
</feature>
<dbReference type="GO" id="GO:0055085">
    <property type="term" value="P:transmembrane transport"/>
    <property type="evidence" value="ECO:0007669"/>
    <property type="project" value="InterPro"/>
</dbReference>
<dbReference type="EMBL" id="BSFN01000006">
    <property type="protein sequence ID" value="GLK89533.1"/>
    <property type="molecule type" value="Genomic_DNA"/>
</dbReference>
<evidence type="ECO:0000256" key="4">
    <source>
        <dbReference type="SAM" id="SignalP"/>
    </source>
</evidence>
<proteinExistence type="inferred from homology"/>
<reference evidence="5" key="1">
    <citation type="journal article" date="2014" name="Int. J. Syst. Evol. Microbiol.">
        <title>Complete genome sequence of Corynebacterium casei LMG S-19264T (=DSM 44701T), isolated from a smear-ripened cheese.</title>
        <authorList>
            <consortium name="US DOE Joint Genome Institute (JGI-PGF)"/>
            <person name="Walter F."/>
            <person name="Albersmeier A."/>
            <person name="Kalinowski J."/>
            <person name="Ruckert C."/>
        </authorList>
    </citation>
    <scope>NUCLEOTIDE SEQUENCE</scope>
    <source>
        <strain evidence="5">VKM B-2935</strain>
    </source>
</reference>
<dbReference type="Pfam" id="PF03480">
    <property type="entry name" value="DctP"/>
    <property type="match status" value="1"/>
</dbReference>
<dbReference type="AlphaFoldDB" id="A0A9W6NG05"/>
<dbReference type="InterPro" id="IPR004682">
    <property type="entry name" value="TRAP_DctP"/>
</dbReference>
<dbReference type="InterPro" id="IPR018389">
    <property type="entry name" value="DctP_fam"/>
</dbReference>
<evidence type="ECO:0000256" key="2">
    <source>
        <dbReference type="ARBA" id="ARBA00022448"/>
    </source>
</evidence>
<dbReference type="NCBIfam" id="TIGR00787">
    <property type="entry name" value="dctP"/>
    <property type="match status" value="1"/>
</dbReference>